<dbReference type="AlphaFoldDB" id="A0A3Q7EXQ0"/>
<name>A0A3Q7EXQ0_SOLLC</name>
<organism evidence="1">
    <name type="scientific">Solanum lycopersicum</name>
    <name type="common">Tomato</name>
    <name type="synonym">Lycopersicon esculentum</name>
    <dbReference type="NCBI Taxonomy" id="4081"/>
    <lineage>
        <taxon>Eukaryota</taxon>
        <taxon>Viridiplantae</taxon>
        <taxon>Streptophyta</taxon>
        <taxon>Embryophyta</taxon>
        <taxon>Tracheophyta</taxon>
        <taxon>Spermatophyta</taxon>
        <taxon>Magnoliopsida</taxon>
        <taxon>eudicotyledons</taxon>
        <taxon>Gunneridae</taxon>
        <taxon>Pentapetalae</taxon>
        <taxon>asterids</taxon>
        <taxon>lamiids</taxon>
        <taxon>Solanales</taxon>
        <taxon>Solanaceae</taxon>
        <taxon>Solanoideae</taxon>
        <taxon>Solaneae</taxon>
        <taxon>Solanum</taxon>
        <taxon>Solanum subgen. Lycopersicon</taxon>
    </lineage>
</organism>
<accession>A0A3Q7EXQ0</accession>
<dbReference type="EnsemblPlants" id="Solyc02g043963.1.1">
    <property type="protein sequence ID" value="Solyc02g043963.1.1"/>
    <property type="gene ID" value="Solyc02g043963.1"/>
</dbReference>
<proteinExistence type="predicted"/>
<reference evidence="1" key="1">
    <citation type="journal article" date="2012" name="Nature">
        <title>The tomato genome sequence provides insights into fleshy fruit evolution.</title>
        <authorList>
            <consortium name="Tomato Genome Consortium"/>
        </authorList>
    </citation>
    <scope>NUCLEOTIDE SEQUENCE [LARGE SCALE GENOMIC DNA]</scope>
    <source>
        <strain evidence="1">cv. Heinz 1706</strain>
    </source>
</reference>
<keyword evidence="2" id="KW-1185">Reference proteome</keyword>
<reference evidence="1" key="2">
    <citation type="submission" date="2019-01" db="UniProtKB">
        <authorList>
            <consortium name="EnsemblPlants"/>
        </authorList>
    </citation>
    <scope>IDENTIFICATION</scope>
    <source>
        <strain evidence="1">cv. Heinz 1706</strain>
    </source>
</reference>
<dbReference type="Gramene" id="Solyc02g043963.1.1">
    <property type="protein sequence ID" value="Solyc02g043963.1.1"/>
    <property type="gene ID" value="Solyc02g043963.1"/>
</dbReference>
<protein>
    <submittedName>
        <fullName evidence="1">Uncharacterized protein</fullName>
    </submittedName>
</protein>
<dbReference type="STRING" id="4081.A0A3Q7EXQ0"/>
<dbReference type="Proteomes" id="UP000004994">
    <property type="component" value="Chromosome 2"/>
</dbReference>
<evidence type="ECO:0000313" key="1">
    <source>
        <dbReference type="EnsemblPlants" id="Solyc02g043963.1.1"/>
    </source>
</evidence>
<sequence>MDNSCHLSTSKTLVGTISRNLANLQDNKGKFTIIYDHSVLPFQEPIIGFNNDAVNRLTNLIDFLHYLGNHALNLQEELPTLFEDHATNKR</sequence>
<dbReference type="InParanoid" id="A0A3Q7EXQ0"/>
<evidence type="ECO:0000313" key="2">
    <source>
        <dbReference type="Proteomes" id="UP000004994"/>
    </source>
</evidence>